<evidence type="ECO:0000256" key="1">
    <source>
        <dbReference type="ARBA" id="ARBA00022884"/>
    </source>
</evidence>
<dbReference type="GO" id="GO:0006369">
    <property type="term" value="P:termination of RNA polymerase II transcription"/>
    <property type="evidence" value="ECO:0007669"/>
    <property type="project" value="TreeGrafter"/>
</dbReference>
<dbReference type="PROSITE" id="PS00517">
    <property type="entry name" value="RNASE_3_1"/>
    <property type="match status" value="1"/>
</dbReference>
<dbReference type="EMBL" id="JAUJLE010000046">
    <property type="protein sequence ID" value="KAK0997252.1"/>
    <property type="molecule type" value="Genomic_DNA"/>
</dbReference>
<dbReference type="SUPFAM" id="SSF69065">
    <property type="entry name" value="RNase III domain-like"/>
    <property type="match status" value="1"/>
</dbReference>
<evidence type="ECO:0000313" key="4">
    <source>
        <dbReference type="EMBL" id="KAK0997252.1"/>
    </source>
</evidence>
<feature type="compositionally biased region" description="Basic and acidic residues" evidence="2">
    <location>
        <begin position="19"/>
        <end position="40"/>
    </location>
</feature>
<evidence type="ECO:0000256" key="2">
    <source>
        <dbReference type="SAM" id="MobiDB-lite"/>
    </source>
</evidence>
<dbReference type="PANTHER" id="PTHR11207:SF0">
    <property type="entry name" value="RIBONUCLEASE 3"/>
    <property type="match status" value="1"/>
</dbReference>
<dbReference type="CDD" id="cd00593">
    <property type="entry name" value="RIBOc"/>
    <property type="match status" value="1"/>
</dbReference>
<feature type="compositionally biased region" description="Basic and acidic residues" evidence="2">
    <location>
        <begin position="1"/>
        <end position="12"/>
    </location>
</feature>
<dbReference type="SMART" id="SM00535">
    <property type="entry name" value="RIBOc"/>
    <property type="match status" value="1"/>
</dbReference>
<dbReference type="Pfam" id="PF00636">
    <property type="entry name" value="Ribonuclease_3"/>
    <property type="match status" value="1"/>
</dbReference>
<protein>
    <recommendedName>
        <fullName evidence="3">RNase III domain-containing protein</fullName>
    </recommendedName>
</protein>
<feature type="domain" description="RNase III" evidence="3">
    <location>
        <begin position="98"/>
        <end position="228"/>
    </location>
</feature>
<dbReference type="PANTHER" id="PTHR11207">
    <property type="entry name" value="RIBONUCLEASE III"/>
    <property type="match status" value="1"/>
</dbReference>
<dbReference type="GO" id="GO:0034475">
    <property type="term" value="P:U4 snRNA 3'-end processing"/>
    <property type="evidence" value="ECO:0007669"/>
    <property type="project" value="TreeGrafter"/>
</dbReference>
<dbReference type="InterPro" id="IPR036389">
    <property type="entry name" value="RNase_III_sf"/>
</dbReference>
<gene>
    <name evidence="4" type="ORF">LTR91_006691</name>
</gene>
<dbReference type="GO" id="GO:0005654">
    <property type="term" value="C:nucleoplasm"/>
    <property type="evidence" value="ECO:0007669"/>
    <property type="project" value="TreeGrafter"/>
</dbReference>
<dbReference type="Gene3D" id="1.10.1520.10">
    <property type="entry name" value="Ribonuclease III domain"/>
    <property type="match status" value="1"/>
</dbReference>
<proteinExistence type="predicted"/>
<dbReference type="PROSITE" id="PS50142">
    <property type="entry name" value="RNASE_3_2"/>
    <property type="match status" value="1"/>
</dbReference>
<reference evidence="4" key="1">
    <citation type="submission" date="2023-06" db="EMBL/GenBank/DDBJ databases">
        <title>Black Yeasts Isolated from many extreme environments.</title>
        <authorList>
            <person name="Coleine C."/>
            <person name="Stajich J.E."/>
            <person name="Selbmann L."/>
        </authorList>
    </citation>
    <scope>NUCLEOTIDE SEQUENCE</scope>
    <source>
        <strain evidence="4">CCFEE 5200</strain>
    </source>
</reference>
<evidence type="ECO:0000313" key="5">
    <source>
        <dbReference type="Proteomes" id="UP001175353"/>
    </source>
</evidence>
<dbReference type="Proteomes" id="UP001175353">
    <property type="component" value="Unassembled WGS sequence"/>
</dbReference>
<dbReference type="Gene3D" id="3.30.160.20">
    <property type="match status" value="1"/>
</dbReference>
<organism evidence="4 5">
    <name type="scientific">Friedmanniomyces endolithicus</name>
    <dbReference type="NCBI Taxonomy" id="329885"/>
    <lineage>
        <taxon>Eukaryota</taxon>
        <taxon>Fungi</taxon>
        <taxon>Dikarya</taxon>
        <taxon>Ascomycota</taxon>
        <taxon>Pezizomycotina</taxon>
        <taxon>Dothideomycetes</taxon>
        <taxon>Dothideomycetidae</taxon>
        <taxon>Mycosphaerellales</taxon>
        <taxon>Teratosphaeriaceae</taxon>
        <taxon>Friedmanniomyces</taxon>
    </lineage>
</organism>
<accession>A0AAN6KSY9</accession>
<keyword evidence="1" id="KW-0694">RNA-binding</keyword>
<comment type="caution">
    <text evidence="4">The sequence shown here is derived from an EMBL/GenBank/DDBJ whole genome shotgun (WGS) entry which is preliminary data.</text>
</comment>
<sequence length="393" mass="44425">MTKRPYSEDHAQPQHKKQKHDDHPHNRNERNHSGNREQPRPQHSNGHGRTDDRPKTTGNTSHYEEALSQLPKPTTTLPPVAAYIPFTVPKGLPPLPEINDEILATAPFRHRSTTTSYNRSRTDALSETTYEKLEFLGDAQLEHLASRLLYTHFPHLTAGQLSQLRELLVKNETLAEYARLYGFDSRVQVQELERMLEHTKDKAGNKGFNKVLGDVFEAFVAAVVLSHGDEGFAVAEKWMQALWAPKLVEAARREKYLTPGLGLVQEEGGVDLLRTYNTAGKAELQRMILGGAGVKLEYEVYQRGVELKGDQLGQNKHFIAVYLTGYGYVRKLLGKGEGKNKVEAGNWAAQEAMYGECKEVVEECAKQMAETKEKRRKEREEREAAEKEKVVGE</sequence>
<name>A0AAN6KSY9_9PEZI</name>
<dbReference type="AlphaFoldDB" id="A0AAN6KSY9"/>
<feature type="region of interest" description="Disordered" evidence="2">
    <location>
        <begin position="369"/>
        <end position="393"/>
    </location>
</feature>
<evidence type="ECO:0000259" key="3">
    <source>
        <dbReference type="PROSITE" id="PS50142"/>
    </source>
</evidence>
<dbReference type="GO" id="GO:0004525">
    <property type="term" value="F:ribonuclease III activity"/>
    <property type="evidence" value="ECO:0007669"/>
    <property type="project" value="InterPro"/>
</dbReference>
<dbReference type="GO" id="GO:0003723">
    <property type="term" value="F:RNA binding"/>
    <property type="evidence" value="ECO:0007669"/>
    <property type="project" value="UniProtKB-KW"/>
</dbReference>
<dbReference type="GO" id="GO:0006364">
    <property type="term" value="P:rRNA processing"/>
    <property type="evidence" value="ECO:0007669"/>
    <property type="project" value="TreeGrafter"/>
</dbReference>
<keyword evidence="5" id="KW-1185">Reference proteome</keyword>
<feature type="region of interest" description="Disordered" evidence="2">
    <location>
        <begin position="1"/>
        <end position="75"/>
    </location>
</feature>
<dbReference type="InterPro" id="IPR000999">
    <property type="entry name" value="RNase_III_dom"/>
</dbReference>